<organism evidence="2 3">
    <name type="scientific">Aspergillus lucknowensis</name>
    <dbReference type="NCBI Taxonomy" id="176173"/>
    <lineage>
        <taxon>Eukaryota</taxon>
        <taxon>Fungi</taxon>
        <taxon>Dikarya</taxon>
        <taxon>Ascomycota</taxon>
        <taxon>Pezizomycotina</taxon>
        <taxon>Eurotiomycetes</taxon>
        <taxon>Eurotiomycetidae</taxon>
        <taxon>Eurotiales</taxon>
        <taxon>Aspergillaceae</taxon>
        <taxon>Aspergillus</taxon>
        <taxon>Aspergillus subgen. Nidulantes</taxon>
    </lineage>
</organism>
<dbReference type="GeneID" id="98145103"/>
<feature type="compositionally biased region" description="Basic and acidic residues" evidence="1">
    <location>
        <begin position="166"/>
        <end position="179"/>
    </location>
</feature>
<evidence type="ECO:0000256" key="1">
    <source>
        <dbReference type="SAM" id="MobiDB-lite"/>
    </source>
</evidence>
<keyword evidence="3" id="KW-1185">Reference proteome</keyword>
<protein>
    <submittedName>
        <fullName evidence="2">Uncharacterized protein</fullName>
    </submittedName>
</protein>
<comment type="caution">
    <text evidence="2">The sequence shown here is derived from an EMBL/GenBank/DDBJ whole genome shotgun (WGS) entry which is preliminary data.</text>
</comment>
<evidence type="ECO:0000313" key="3">
    <source>
        <dbReference type="Proteomes" id="UP001610432"/>
    </source>
</evidence>
<accession>A0ABR4LHH1</accession>
<dbReference type="EMBL" id="JBFXLQ010000047">
    <property type="protein sequence ID" value="KAL2863837.1"/>
    <property type="molecule type" value="Genomic_DNA"/>
</dbReference>
<proteinExistence type="predicted"/>
<reference evidence="2 3" key="1">
    <citation type="submission" date="2024-07" db="EMBL/GenBank/DDBJ databases">
        <title>Section-level genome sequencing and comparative genomics of Aspergillus sections Usti and Cavernicolus.</title>
        <authorList>
            <consortium name="Lawrence Berkeley National Laboratory"/>
            <person name="Nybo J.L."/>
            <person name="Vesth T.C."/>
            <person name="Theobald S."/>
            <person name="Frisvad J.C."/>
            <person name="Larsen T.O."/>
            <person name="Kjaerboelling I."/>
            <person name="Rothschild-Mancinelli K."/>
            <person name="Lyhne E.K."/>
            <person name="Kogle M.E."/>
            <person name="Barry K."/>
            <person name="Clum A."/>
            <person name="Na H."/>
            <person name="Ledsgaard L."/>
            <person name="Lin J."/>
            <person name="Lipzen A."/>
            <person name="Kuo A."/>
            <person name="Riley R."/>
            <person name="Mondo S."/>
            <person name="Labutti K."/>
            <person name="Haridas S."/>
            <person name="Pangalinan J."/>
            <person name="Salamov A.A."/>
            <person name="Simmons B.A."/>
            <person name="Magnuson J.K."/>
            <person name="Chen J."/>
            <person name="Drula E."/>
            <person name="Henrissat B."/>
            <person name="Wiebenga A."/>
            <person name="Lubbers R.J."/>
            <person name="Gomes A.C."/>
            <person name="Macurrencykelacurrency M.R."/>
            <person name="Stajich J."/>
            <person name="Grigoriev I.V."/>
            <person name="Mortensen U.H."/>
            <person name="De Vries R.P."/>
            <person name="Baker S.E."/>
            <person name="Andersen M.R."/>
        </authorList>
    </citation>
    <scope>NUCLEOTIDE SEQUENCE [LARGE SCALE GENOMIC DNA]</scope>
    <source>
        <strain evidence="2 3">CBS 449.75</strain>
    </source>
</reference>
<sequence>MSRCFVRSFNRFRDSRDWTDSGVRTALSPDQKSCIKIGQAVWSGQGFYFRRSSPPALSTCPIPVMSVSTFAMCTGLWSPLSLVWSPLFPLLCGINLGVLVSSYDKKRWKSLGHSSGFTTRRLHGSIRVLRSPLRGEQSPPGLPSSSHSKLLQTREERGPSSGYDALEDHSEQPAEDQRP</sequence>
<name>A0ABR4LHH1_9EURO</name>
<evidence type="ECO:0000313" key="2">
    <source>
        <dbReference type="EMBL" id="KAL2863837.1"/>
    </source>
</evidence>
<dbReference type="Proteomes" id="UP001610432">
    <property type="component" value="Unassembled WGS sequence"/>
</dbReference>
<feature type="region of interest" description="Disordered" evidence="1">
    <location>
        <begin position="130"/>
        <end position="179"/>
    </location>
</feature>
<dbReference type="RefSeq" id="XP_070882816.1">
    <property type="nucleotide sequence ID" value="XM_071030031.1"/>
</dbReference>
<gene>
    <name evidence="2" type="ORF">BJX67DRAFT_362764</name>
</gene>